<sequence length="83" mass="9921">MDYAFTPQALKQLEKLPRDIQVRIAKKLDFYCMQKSPLDFAEHLTDRSLGSYRFRIGDFRVVFDIEQEKIVVLVVGHRREIYK</sequence>
<dbReference type="InterPro" id="IPR035093">
    <property type="entry name" value="RelE/ParE_toxin_dom_sf"/>
</dbReference>
<dbReference type="PANTHER" id="PTHR35601">
    <property type="entry name" value="TOXIN RELE"/>
    <property type="match status" value="1"/>
</dbReference>
<evidence type="ECO:0000313" key="3">
    <source>
        <dbReference type="EMBL" id="OGD89183.1"/>
    </source>
</evidence>
<dbReference type="Gene3D" id="3.30.2310.20">
    <property type="entry name" value="RelE-like"/>
    <property type="match status" value="1"/>
</dbReference>
<evidence type="ECO:0000256" key="2">
    <source>
        <dbReference type="ARBA" id="ARBA00022649"/>
    </source>
</evidence>
<evidence type="ECO:0000313" key="4">
    <source>
        <dbReference type="Proteomes" id="UP000178577"/>
    </source>
</evidence>
<name>A0A1F5GBC3_9BACT</name>
<dbReference type="Pfam" id="PF05016">
    <property type="entry name" value="ParE_toxin"/>
    <property type="match status" value="1"/>
</dbReference>
<comment type="caution">
    <text evidence="3">The sequence shown here is derived from an EMBL/GenBank/DDBJ whole genome shotgun (WGS) entry which is preliminary data.</text>
</comment>
<evidence type="ECO:0008006" key="5">
    <source>
        <dbReference type="Google" id="ProtNLM"/>
    </source>
</evidence>
<comment type="similarity">
    <text evidence="1">Belongs to the RelE toxin family.</text>
</comment>
<proteinExistence type="inferred from homology"/>
<dbReference type="AlphaFoldDB" id="A0A1F5GBC3"/>
<evidence type="ECO:0000256" key="1">
    <source>
        <dbReference type="ARBA" id="ARBA00006226"/>
    </source>
</evidence>
<dbReference type="InterPro" id="IPR007712">
    <property type="entry name" value="RelE/ParE_toxin"/>
</dbReference>
<protein>
    <recommendedName>
        <fullName evidence="5">Addiction module toxin RelE</fullName>
    </recommendedName>
</protein>
<dbReference type="SUPFAM" id="SSF143011">
    <property type="entry name" value="RelE-like"/>
    <property type="match status" value="1"/>
</dbReference>
<dbReference type="PANTHER" id="PTHR35601:SF1">
    <property type="entry name" value="TOXIN RELE"/>
    <property type="match status" value="1"/>
</dbReference>
<dbReference type="Proteomes" id="UP000178577">
    <property type="component" value="Unassembled WGS sequence"/>
</dbReference>
<accession>A0A1F5GBC3</accession>
<reference evidence="3 4" key="1">
    <citation type="journal article" date="2016" name="Nat. Commun.">
        <title>Thousands of microbial genomes shed light on interconnected biogeochemical processes in an aquifer system.</title>
        <authorList>
            <person name="Anantharaman K."/>
            <person name="Brown C.T."/>
            <person name="Hug L.A."/>
            <person name="Sharon I."/>
            <person name="Castelle C.J."/>
            <person name="Probst A.J."/>
            <person name="Thomas B.C."/>
            <person name="Singh A."/>
            <person name="Wilkins M.J."/>
            <person name="Karaoz U."/>
            <person name="Brodie E.L."/>
            <person name="Williams K.H."/>
            <person name="Hubbard S.S."/>
            <person name="Banfield J.F."/>
        </authorList>
    </citation>
    <scope>NUCLEOTIDE SEQUENCE [LARGE SCALE GENOMIC DNA]</scope>
</reference>
<organism evidence="3 4">
    <name type="scientific">Candidatus Curtissbacteria bacterium RIFCSPHIGHO2_01_FULL_40_12</name>
    <dbReference type="NCBI Taxonomy" id="1797710"/>
    <lineage>
        <taxon>Bacteria</taxon>
        <taxon>Candidatus Curtissiibacteriota</taxon>
    </lineage>
</organism>
<keyword evidence="2" id="KW-1277">Toxin-antitoxin system</keyword>
<gene>
    <name evidence="3" type="ORF">A2693_02255</name>
</gene>
<dbReference type="EMBL" id="MFAY01000016">
    <property type="protein sequence ID" value="OGD89183.1"/>
    <property type="molecule type" value="Genomic_DNA"/>
</dbReference>